<name>A0A1R1SCJ0_9ACTN</name>
<comment type="caution">
    <text evidence="2">The sequence shown here is derived from an EMBL/GenBank/DDBJ whole genome shotgun (WGS) entry which is preliminary data.</text>
</comment>
<evidence type="ECO:0000313" key="3">
    <source>
        <dbReference type="Proteomes" id="UP000186168"/>
    </source>
</evidence>
<organism evidence="2 3">
    <name type="scientific">Streptomyces sparsogenes DSM 40356</name>
    <dbReference type="NCBI Taxonomy" id="1331668"/>
    <lineage>
        <taxon>Bacteria</taxon>
        <taxon>Bacillati</taxon>
        <taxon>Actinomycetota</taxon>
        <taxon>Actinomycetes</taxon>
        <taxon>Kitasatosporales</taxon>
        <taxon>Streptomycetaceae</taxon>
        <taxon>Streptomyces</taxon>
    </lineage>
</organism>
<dbReference type="STRING" id="67365.GCA_001704635_02827"/>
<dbReference type="GeneID" id="96747468"/>
<evidence type="ECO:0000313" key="2">
    <source>
        <dbReference type="EMBL" id="OMI35990.1"/>
    </source>
</evidence>
<dbReference type="Proteomes" id="UP000186168">
    <property type="component" value="Unassembled WGS sequence"/>
</dbReference>
<proteinExistence type="predicted"/>
<accession>A0A1R1SCJ0</accession>
<dbReference type="EMBL" id="ASQP01000376">
    <property type="protein sequence ID" value="OMI35990.1"/>
    <property type="molecule type" value="Genomic_DNA"/>
</dbReference>
<feature type="region of interest" description="Disordered" evidence="1">
    <location>
        <begin position="664"/>
        <end position="684"/>
    </location>
</feature>
<evidence type="ECO:0000256" key="1">
    <source>
        <dbReference type="SAM" id="MobiDB-lite"/>
    </source>
</evidence>
<feature type="compositionally biased region" description="Basic and acidic residues" evidence="1">
    <location>
        <begin position="671"/>
        <end position="684"/>
    </location>
</feature>
<protein>
    <submittedName>
        <fullName evidence="2">Uncharacterized protein</fullName>
    </submittedName>
</protein>
<keyword evidence="3" id="KW-1185">Reference proteome</keyword>
<dbReference type="AlphaFoldDB" id="A0A1R1SCJ0"/>
<reference evidence="2 3" key="1">
    <citation type="submission" date="2013-05" db="EMBL/GenBank/DDBJ databases">
        <title>Genome sequence of Streptomyces sparsogenes DSM 40356.</title>
        <authorList>
            <person name="Coyne S."/>
            <person name="Seebeck F.P."/>
        </authorList>
    </citation>
    <scope>NUCLEOTIDE SEQUENCE [LARGE SCALE GENOMIC DNA]</scope>
    <source>
        <strain evidence="2 3">DSM 40356</strain>
    </source>
</reference>
<gene>
    <name evidence="2" type="ORF">SPAR_28381</name>
</gene>
<sequence>MSGAVGVKQPAFDQMVARFTAACGQVEQCAQALQWELSQAQLPVGPATRLRGMAGRMRAEASDLRRRQAILQHLQATTAYVPQWTPTGTLWDLPDDIRALQAGMDGGKAAELAKKAAQGDAKALSQLQKYGAQAGDPNFAKALLLGLGAKGVIELPASLAKKLKSDVVAGDGDKASTDRTLIVGTLKMLSRALAVGTGPRGLDPDSVFMHQLKAEGRAEHRFPGGGGTYRGYQSLSTVLGMSDGHPPFSPQFMRTIGRDMIDFDRTRPGLKPQPIVPGRPYEPPTSTDPLPDLGGLLHLGWLLTPAKYAPAQQGNGLDRPTDYLNGLMKAAAFSKEASQALLKNNLGYLLHDRREKWARTDHGTTLGLAMKAAMSDDDPESAGLFAEAREALGKDIRANVKADGKKLKVLDLGQWEQLSGLRYSLGLIMRSHLENMETSLEGKDSAAKDYDALLAYVVLDNEAFWALANSQIARTRIGLDARYASGIGTDETLAQSMGALGHIFTLREKMLDAVGEQYKKQSDAKGELIKQLVGTGIGYLPIPYANLFGKGVKEVYEEGVKYGYGKAGDWLTQQAQSLLEDKKLRNQLPSFDSDQAAGDELVYQMLRSTLVAHITQFPRVDPEELKQKIFMQKPPQEWGDPEKGDFVKYCKEKNIPMKASVDKANSSMNHAEGEAVNHFADPKE</sequence>
<dbReference type="RefSeq" id="WP_065967408.1">
    <property type="nucleotide sequence ID" value="NZ_ASQP01000376.1"/>
</dbReference>